<organism evidence="3 4">
    <name type="scientific">Punica granatum</name>
    <name type="common">Pomegranate</name>
    <dbReference type="NCBI Taxonomy" id="22663"/>
    <lineage>
        <taxon>Eukaryota</taxon>
        <taxon>Viridiplantae</taxon>
        <taxon>Streptophyta</taxon>
        <taxon>Embryophyta</taxon>
        <taxon>Tracheophyta</taxon>
        <taxon>Spermatophyta</taxon>
        <taxon>Magnoliopsida</taxon>
        <taxon>eudicotyledons</taxon>
        <taxon>Gunneridae</taxon>
        <taxon>Pentapetalae</taxon>
        <taxon>rosids</taxon>
        <taxon>malvids</taxon>
        <taxon>Myrtales</taxon>
        <taxon>Lythraceae</taxon>
        <taxon>Punica</taxon>
    </lineage>
</organism>
<reference evidence="3 4" key="1">
    <citation type="submission" date="2017-11" db="EMBL/GenBank/DDBJ databases">
        <title>De-novo sequencing of pomegranate (Punica granatum L.) genome.</title>
        <authorList>
            <person name="Akparov Z."/>
            <person name="Amiraslanov A."/>
            <person name="Hajiyeva S."/>
            <person name="Abbasov M."/>
            <person name="Kaur K."/>
            <person name="Hamwieh A."/>
            <person name="Solovyev V."/>
            <person name="Salamov A."/>
            <person name="Braich B."/>
            <person name="Kosarev P."/>
            <person name="Mahmoud A."/>
            <person name="Hajiyev E."/>
            <person name="Babayeva S."/>
            <person name="Izzatullayeva V."/>
            <person name="Mammadov A."/>
            <person name="Mammadov A."/>
            <person name="Sharifova S."/>
            <person name="Ojaghi J."/>
            <person name="Eynullazada K."/>
            <person name="Bayramov B."/>
            <person name="Abdulazimova A."/>
            <person name="Shahmuradov I."/>
        </authorList>
    </citation>
    <scope>NUCLEOTIDE SEQUENCE [LARGE SCALE GENOMIC DNA]</scope>
    <source>
        <strain evidence="4">cv. AG2017</strain>
        <tissue evidence="3">Leaf</tissue>
    </source>
</reference>
<sequence>MRRPNLLQWMLALCALSSVPLLSIPENGSNPNNSSSVDRSGDVKENQLMRATHGDCPRENEEHGTIKIEHYASEGLTLLQGLPTGFNGGRHVPESAATHATRRASVVGVNSNSGGRQRSRSPTPAWC</sequence>
<protein>
    <recommendedName>
        <fullName evidence="5">Secreted protein</fullName>
    </recommendedName>
</protein>
<feature type="signal peptide" evidence="2">
    <location>
        <begin position="1"/>
        <end position="21"/>
    </location>
</feature>
<keyword evidence="2" id="KW-0732">Signal</keyword>
<comment type="caution">
    <text evidence="3">The sequence shown here is derived from an EMBL/GenBank/DDBJ whole genome shotgun (WGS) entry which is preliminary data.</text>
</comment>
<feature type="compositionally biased region" description="Low complexity" evidence="1">
    <location>
        <begin position="27"/>
        <end position="36"/>
    </location>
</feature>
<feature type="region of interest" description="Disordered" evidence="1">
    <location>
        <begin position="23"/>
        <end position="60"/>
    </location>
</feature>
<dbReference type="Proteomes" id="UP000233551">
    <property type="component" value="Unassembled WGS sequence"/>
</dbReference>
<accession>A0A2I0IBQ4</accession>
<proteinExistence type="predicted"/>
<dbReference type="EMBL" id="PGOL01003380">
    <property type="protein sequence ID" value="PKI41431.1"/>
    <property type="molecule type" value="Genomic_DNA"/>
</dbReference>
<evidence type="ECO:0000256" key="1">
    <source>
        <dbReference type="SAM" id="MobiDB-lite"/>
    </source>
</evidence>
<keyword evidence="4" id="KW-1185">Reference proteome</keyword>
<evidence type="ECO:0000313" key="3">
    <source>
        <dbReference type="EMBL" id="PKI41431.1"/>
    </source>
</evidence>
<evidence type="ECO:0008006" key="5">
    <source>
        <dbReference type="Google" id="ProtNLM"/>
    </source>
</evidence>
<feature type="compositionally biased region" description="Basic and acidic residues" evidence="1">
    <location>
        <begin position="39"/>
        <end position="60"/>
    </location>
</feature>
<feature type="chain" id="PRO_5014147255" description="Secreted protein" evidence="2">
    <location>
        <begin position="22"/>
        <end position="127"/>
    </location>
</feature>
<name>A0A2I0IBQ4_PUNGR</name>
<evidence type="ECO:0000313" key="4">
    <source>
        <dbReference type="Proteomes" id="UP000233551"/>
    </source>
</evidence>
<feature type="region of interest" description="Disordered" evidence="1">
    <location>
        <begin position="87"/>
        <end position="127"/>
    </location>
</feature>
<dbReference type="AlphaFoldDB" id="A0A2I0IBQ4"/>
<gene>
    <name evidence="3" type="ORF">CRG98_038203</name>
</gene>
<evidence type="ECO:0000256" key="2">
    <source>
        <dbReference type="SAM" id="SignalP"/>
    </source>
</evidence>